<accession>A0A8B6GJN9</accession>
<keyword evidence="1" id="KW-1133">Transmembrane helix</keyword>
<dbReference type="Proteomes" id="UP000596742">
    <property type="component" value="Unassembled WGS sequence"/>
</dbReference>
<keyword evidence="1" id="KW-0472">Membrane</keyword>
<evidence type="ECO:0000313" key="2">
    <source>
        <dbReference type="EMBL" id="VDI65160.1"/>
    </source>
</evidence>
<sequence length="431" mass="48820">MSSENTIARDRATHIYDDMHVPVPRAETDGEQIYSQANFNEKTEETCSKRISHQYEKLIGLAKKQKNRMCVFGIISLLVAIFSLTGAIIFSILYAKPTYCDKLLKEHSVTSLKKENDGESPEQSWLMVCKPFGKQGGTSIICPESTTVVITQVNITWYIYEGQTNMPNCDVSPSCINHRDNLTDSMRKYCAGKPSCVIDSKFFNKHSDSCQDQENREIYFLMSSGITESRDRTTHIYDDIHVPVPHAETDEEQNDCRPTYNKKSKKTFPNRISHQYEKLIGLAKRKRNRMCIFGIVSALVAIFSLTGAIIFSIFYAKPTFCDKLLKENWLLVCKPSGSQGGTSIICPESKSVAITKVNVIRYRNMFLNQKKMPNCEVSTSCIKTSDNITESMQNYCGGKNSCEIGSIYFDKHSESCQEQGYDLLKVTFLCS</sequence>
<feature type="transmembrane region" description="Helical" evidence="1">
    <location>
        <begin position="292"/>
        <end position="316"/>
    </location>
</feature>
<protein>
    <submittedName>
        <fullName evidence="2">Uncharacterized protein</fullName>
    </submittedName>
</protein>
<evidence type="ECO:0000313" key="3">
    <source>
        <dbReference type="Proteomes" id="UP000596742"/>
    </source>
</evidence>
<organism evidence="2 3">
    <name type="scientific">Mytilus galloprovincialis</name>
    <name type="common">Mediterranean mussel</name>
    <dbReference type="NCBI Taxonomy" id="29158"/>
    <lineage>
        <taxon>Eukaryota</taxon>
        <taxon>Metazoa</taxon>
        <taxon>Spiralia</taxon>
        <taxon>Lophotrochozoa</taxon>
        <taxon>Mollusca</taxon>
        <taxon>Bivalvia</taxon>
        <taxon>Autobranchia</taxon>
        <taxon>Pteriomorphia</taxon>
        <taxon>Mytilida</taxon>
        <taxon>Mytiloidea</taxon>
        <taxon>Mytilidae</taxon>
        <taxon>Mytilinae</taxon>
        <taxon>Mytilus</taxon>
    </lineage>
</organism>
<reference evidence="2" key="1">
    <citation type="submission" date="2018-11" db="EMBL/GenBank/DDBJ databases">
        <authorList>
            <person name="Alioto T."/>
            <person name="Alioto T."/>
        </authorList>
    </citation>
    <scope>NUCLEOTIDE SEQUENCE</scope>
</reference>
<gene>
    <name evidence="2" type="ORF">MGAL_10B011892</name>
</gene>
<comment type="caution">
    <text evidence="2">The sequence shown here is derived from an EMBL/GenBank/DDBJ whole genome shotgun (WGS) entry which is preliminary data.</text>
</comment>
<keyword evidence="1" id="KW-0812">Transmembrane</keyword>
<name>A0A8B6GJN9_MYTGA</name>
<dbReference type="OrthoDB" id="6146174at2759"/>
<dbReference type="AlphaFoldDB" id="A0A8B6GJN9"/>
<feature type="transmembrane region" description="Helical" evidence="1">
    <location>
        <begin position="71"/>
        <end position="95"/>
    </location>
</feature>
<proteinExistence type="predicted"/>
<evidence type="ECO:0000256" key="1">
    <source>
        <dbReference type="SAM" id="Phobius"/>
    </source>
</evidence>
<keyword evidence="3" id="KW-1185">Reference proteome</keyword>
<dbReference type="EMBL" id="UYJE01008587">
    <property type="protein sequence ID" value="VDI65160.1"/>
    <property type="molecule type" value="Genomic_DNA"/>
</dbReference>